<organism evidence="4 5">
    <name type="scientific">Novipirellula aureliae</name>
    <dbReference type="NCBI Taxonomy" id="2527966"/>
    <lineage>
        <taxon>Bacteria</taxon>
        <taxon>Pseudomonadati</taxon>
        <taxon>Planctomycetota</taxon>
        <taxon>Planctomycetia</taxon>
        <taxon>Pirellulales</taxon>
        <taxon>Pirellulaceae</taxon>
        <taxon>Novipirellula</taxon>
    </lineage>
</organism>
<dbReference type="Gene3D" id="3.40.718.10">
    <property type="entry name" value="Isopropylmalate Dehydrogenase"/>
    <property type="match status" value="1"/>
</dbReference>
<dbReference type="EMBL" id="SJPY01000002">
    <property type="protein sequence ID" value="TWU44085.1"/>
    <property type="molecule type" value="Genomic_DNA"/>
</dbReference>
<evidence type="ECO:0000256" key="1">
    <source>
        <dbReference type="ARBA" id="ARBA00022723"/>
    </source>
</evidence>
<keyword evidence="3" id="KW-0520">NAD</keyword>
<protein>
    <submittedName>
        <fullName evidence="4">4-hydroxythreonine-4-phosphate dehydrogenase</fullName>
        <ecNumber evidence="4">1.1.1.262</ecNumber>
    </submittedName>
</protein>
<evidence type="ECO:0000313" key="5">
    <source>
        <dbReference type="Proteomes" id="UP000315471"/>
    </source>
</evidence>
<keyword evidence="1" id="KW-0479">Metal-binding</keyword>
<dbReference type="Pfam" id="PF04166">
    <property type="entry name" value="PdxA"/>
    <property type="match status" value="1"/>
</dbReference>
<proteinExistence type="predicted"/>
<dbReference type="EC" id="1.1.1.262" evidence="4"/>
<dbReference type="RefSeq" id="WP_146599111.1">
    <property type="nucleotide sequence ID" value="NZ_SJPY01000002.1"/>
</dbReference>
<reference evidence="4 5" key="1">
    <citation type="submission" date="2019-02" db="EMBL/GenBank/DDBJ databases">
        <title>Deep-cultivation of Planctomycetes and their phenomic and genomic characterization uncovers novel biology.</title>
        <authorList>
            <person name="Wiegand S."/>
            <person name="Jogler M."/>
            <person name="Boedeker C."/>
            <person name="Pinto D."/>
            <person name="Vollmers J."/>
            <person name="Rivas-Marin E."/>
            <person name="Kohn T."/>
            <person name="Peeters S.H."/>
            <person name="Heuer A."/>
            <person name="Rast P."/>
            <person name="Oberbeckmann S."/>
            <person name="Bunk B."/>
            <person name="Jeske O."/>
            <person name="Meyerdierks A."/>
            <person name="Storesund J.E."/>
            <person name="Kallscheuer N."/>
            <person name="Luecker S."/>
            <person name="Lage O.M."/>
            <person name="Pohl T."/>
            <person name="Merkel B.J."/>
            <person name="Hornburger P."/>
            <person name="Mueller R.-W."/>
            <person name="Bruemmer F."/>
            <person name="Labrenz M."/>
            <person name="Spormann A.M."/>
            <person name="Op Den Camp H."/>
            <person name="Overmann J."/>
            <person name="Amann R."/>
            <person name="Jetten M.S.M."/>
            <person name="Mascher T."/>
            <person name="Medema M.H."/>
            <person name="Devos D.P."/>
            <person name="Kaster A.-K."/>
            <person name="Ovreas L."/>
            <person name="Rohde M."/>
            <person name="Galperin M.Y."/>
            <person name="Jogler C."/>
        </authorList>
    </citation>
    <scope>NUCLEOTIDE SEQUENCE [LARGE SCALE GENOMIC DNA]</scope>
    <source>
        <strain evidence="4 5">Q31b</strain>
    </source>
</reference>
<comment type="caution">
    <text evidence="4">The sequence shown here is derived from an EMBL/GenBank/DDBJ whole genome shotgun (WGS) entry which is preliminary data.</text>
</comment>
<keyword evidence="5" id="KW-1185">Reference proteome</keyword>
<name>A0A5C6E5T2_9BACT</name>
<sequence length="331" mass="35420">MSDFTKIKSYPLPKIAISVGDVAGIGPELSIACATSEAIAKRCQPILFGPLDVLQRVAERLNLSIPEMIDVPIDGASAVEPGRFTAATGQASYDAVCRAMDATMTGQTAAMVTGPIQKEAWHAAGIEFPGHTELLADRTGTNEFSMMLTSDTISCVLATIHVPLADVPTVLSIDLVARAIRHGADALYRRLGRSPRIAVCALNPHAGENGLFSHGEETRIIEPAMTRVRREWAASTALEIIGPLPPDTAFTPMMREKVDVYICMYHDQGLIPLKALSFDDAVNVTLGLPIVRTSVDHGTALDLAWKGVAKRTSMMAAIQMAIDLSCPTSDN</sequence>
<evidence type="ECO:0000256" key="2">
    <source>
        <dbReference type="ARBA" id="ARBA00023002"/>
    </source>
</evidence>
<evidence type="ECO:0000256" key="3">
    <source>
        <dbReference type="ARBA" id="ARBA00023027"/>
    </source>
</evidence>
<dbReference type="AlphaFoldDB" id="A0A5C6E5T2"/>
<dbReference type="PANTHER" id="PTHR30004:SF6">
    <property type="entry name" value="D-THREONATE 4-PHOSPHATE DEHYDROGENASE"/>
    <property type="match status" value="1"/>
</dbReference>
<dbReference type="GO" id="GO:0046872">
    <property type="term" value="F:metal ion binding"/>
    <property type="evidence" value="ECO:0007669"/>
    <property type="project" value="UniProtKB-KW"/>
</dbReference>
<keyword evidence="2 4" id="KW-0560">Oxidoreductase</keyword>
<dbReference type="OrthoDB" id="9801783at2"/>
<evidence type="ECO:0000313" key="4">
    <source>
        <dbReference type="EMBL" id="TWU44085.1"/>
    </source>
</evidence>
<dbReference type="Proteomes" id="UP000315471">
    <property type="component" value="Unassembled WGS sequence"/>
</dbReference>
<dbReference type="NCBIfam" id="TIGR00557">
    <property type="entry name" value="pdxA"/>
    <property type="match status" value="1"/>
</dbReference>
<dbReference type="GO" id="GO:0051287">
    <property type="term" value="F:NAD binding"/>
    <property type="evidence" value="ECO:0007669"/>
    <property type="project" value="InterPro"/>
</dbReference>
<accession>A0A5C6E5T2</accession>
<gene>
    <name evidence="4" type="primary">pdxA</name>
    <name evidence="4" type="ORF">Q31b_16200</name>
</gene>
<dbReference type="GO" id="GO:0050570">
    <property type="term" value="F:4-hydroxythreonine-4-phosphate dehydrogenase activity"/>
    <property type="evidence" value="ECO:0007669"/>
    <property type="project" value="UniProtKB-EC"/>
</dbReference>
<dbReference type="SUPFAM" id="SSF53659">
    <property type="entry name" value="Isocitrate/Isopropylmalate dehydrogenase-like"/>
    <property type="match status" value="1"/>
</dbReference>
<dbReference type="InterPro" id="IPR005255">
    <property type="entry name" value="PdxA_fam"/>
</dbReference>
<dbReference type="PANTHER" id="PTHR30004">
    <property type="entry name" value="4-HYDROXYTHREONINE-4-PHOSPHATE DEHYDROGENASE"/>
    <property type="match status" value="1"/>
</dbReference>